<evidence type="ECO:0000313" key="3">
    <source>
        <dbReference type="Proteomes" id="UP001177023"/>
    </source>
</evidence>
<name>A0AA36FWS8_9BILA</name>
<dbReference type="Proteomes" id="UP001177023">
    <property type="component" value="Unassembled WGS sequence"/>
</dbReference>
<sequence length="123" mass="14030">MAGSSNNYTNNNNSDMETKQKGMKKKVKVDATVQRDSGGYPAQKENVDAWYNVKQCGYCKLKSGSFKPHPYVYSFHMCSRCRFMTNKVNSFVNDTTTHYSYIPDPMAEEDNNMEAMPAETQQP</sequence>
<evidence type="ECO:0000256" key="1">
    <source>
        <dbReference type="SAM" id="MobiDB-lite"/>
    </source>
</evidence>
<accession>A0AA36FWS8</accession>
<organism evidence="2 3">
    <name type="scientific">Mesorhabditis spiculigera</name>
    <dbReference type="NCBI Taxonomy" id="96644"/>
    <lineage>
        <taxon>Eukaryota</taxon>
        <taxon>Metazoa</taxon>
        <taxon>Ecdysozoa</taxon>
        <taxon>Nematoda</taxon>
        <taxon>Chromadorea</taxon>
        <taxon>Rhabditida</taxon>
        <taxon>Rhabditina</taxon>
        <taxon>Rhabditomorpha</taxon>
        <taxon>Rhabditoidea</taxon>
        <taxon>Rhabditidae</taxon>
        <taxon>Mesorhabditinae</taxon>
        <taxon>Mesorhabditis</taxon>
    </lineage>
</organism>
<keyword evidence="3" id="KW-1185">Reference proteome</keyword>
<feature type="non-terminal residue" evidence="2">
    <location>
        <position position="1"/>
    </location>
</feature>
<reference evidence="2" key="1">
    <citation type="submission" date="2023-06" db="EMBL/GenBank/DDBJ databases">
        <authorList>
            <person name="Delattre M."/>
        </authorList>
    </citation>
    <scope>NUCLEOTIDE SEQUENCE</scope>
    <source>
        <strain evidence="2">AF72</strain>
    </source>
</reference>
<proteinExistence type="predicted"/>
<comment type="caution">
    <text evidence="2">The sequence shown here is derived from an EMBL/GenBank/DDBJ whole genome shotgun (WGS) entry which is preliminary data.</text>
</comment>
<dbReference type="EMBL" id="CATQJA010002470">
    <property type="protein sequence ID" value="CAJ0570776.1"/>
    <property type="molecule type" value="Genomic_DNA"/>
</dbReference>
<protein>
    <submittedName>
        <fullName evidence="2">Uncharacterized protein</fullName>
    </submittedName>
</protein>
<gene>
    <name evidence="2" type="ORF">MSPICULIGERA_LOCUS9212</name>
</gene>
<feature type="compositionally biased region" description="Low complexity" evidence="1">
    <location>
        <begin position="1"/>
        <end position="14"/>
    </location>
</feature>
<feature type="region of interest" description="Disordered" evidence="1">
    <location>
        <begin position="1"/>
        <end position="41"/>
    </location>
</feature>
<evidence type="ECO:0000313" key="2">
    <source>
        <dbReference type="EMBL" id="CAJ0570776.1"/>
    </source>
</evidence>
<dbReference type="AlphaFoldDB" id="A0AA36FWS8"/>